<accession>A0ABW5XL34</accession>
<sequence length="218" mass="24139">MSLNIDLLTAIQAEKAGDALLNIERSFNIKLKSDDLKKVVSLDDLCDTICNEMKHSHAEGCTTQQAFYRFRNAFMAVSPCRKSEITPACRVKAIFPCENRAKMIEQLEAELGLKMNILQPKPWVTAVLAILFAGSLIACFFYGAVGAVGLILAAAGYKLSARFCNELNVKTVGDLVAKIVRDNHLKGRKGTPSVNRKHVEQKVRELFINQRQIESALA</sequence>
<protein>
    <submittedName>
        <fullName evidence="2">Uncharacterized protein</fullName>
    </submittedName>
</protein>
<name>A0ABW5XL34_9SPHI</name>
<comment type="caution">
    <text evidence="2">The sequence shown here is derived from an EMBL/GenBank/DDBJ whole genome shotgun (WGS) entry which is preliminary data.</text>
</comment>
<keyword evidence="1" id="KW-0812">Transmembrane</keyword>
<dbReference type="EMBL" id="JBHUON010000002">
    <property type="protein sequence ID" value="MFD2863697.1"/>
    <property type="molecule type" value="Genomic_DNA"/>
</dbReference>
<keyword evidence="3" id="KW-1185">Reference proteome</keyword>
<dbReference type="RefSeq" id="WP_377123472.1">
    <property type="nucleotide sequence ID" value="NZ_JBHUHN010000001.1"/>
</dbReference>
<evidence type="ECO:0000256" key="1">
    <source>
        <dbReference type="SAM" id="Phobius"/>
    </source>
</evidence>
<reference evidence="3" key="1">
    <citation type="journal article" date="2019" name="Int. J. Syst. Evol. Microbiol.">
        <title>The Global Catalogue of Microorganisms (GCM) 10K type strain sequencing project: providing services to taxonomists for standard genome sequencing and annotation.</title>
        <authorList>
            <consortium name="The Broad Institute Genomics Platform"/>
            <consortium name="The Broad Institute Genome Sequencing Center for Infectious Disease"/>
            <person name="Wu L."/>
            <person name="Ma J."/>
        </authorList>
    </citation>
    <scope>NUCLEOTIDE SEQUENCE [LARGE SCALE GENOMIC DNA]</scope>
    <source>
        <strain evidence="3">KCTC 52232</strain>
    </source>
</reference>
<proteinExistence type="predicted"/>
<dbReference type="Proteomes" id="UP001597601">
    <property type="component" value="Unassembled WGS sequence"/>
</dbReference>
<evidence type="ECO:0000313" key="2">
    <source>
        <dbReference type="EMBL" id="MFD2863697.1"/>
    </source>
</evidence>
<feature type="transmembrane region" description="Helical" evidence="1">
    <location>
        <begin position="123"/>
        <end position="153"/>
    </location>
</feature>
<evidence type="ECO:0000313" key="3">
    <source>
        <dbReference type="Proteomes" id="UP001597601"/>
    </source>
</evidence>
<keyword evidence="1" id="KW-1133">Transmembrane helix</keyword>
<keyword evidence="1" id="KW-0472">Membrane</keyword>
<organism evidence="2 3">
    <name type="scientific">Mucilaginibacter antarcticus</name>
    <dbReference type="NCBI Taxonomy" id="1855725"/>
    <lineage>
        <taxon>Bacteria</taxon>
        <taxon>Pseudomonadati</taxon>
        <taxon>Bacteroidota</taxon>
        <taxon>Sphingobacteriia</taxon>
        <taxon>Sphingobacteriales</taxon>
        <taxon>Sphingobacteriaceae</taxon>
        <taxon>Mucilaginibacter</taxon>
    </lineage>
</organism>
<gene>
    <name evidence="2" type="ORF">ACFSYC_03260</name>
</gene>